<sequence>MEFKQPELLYALFLLLIPLAVHLFQLRRFQKEDFTNVKFLKKVIRQTRKSSRLKKWLVLATRMLMLTALILAFAQPYFPAKNPEATQSAQLIFLDNSYSMQATGRNGELLAATIQDLIKNLPEDKEISLFTHTNEFKNLTAEELITELQNIDFAENSSEFNTLNLRAQQLLKSSTGDKNVIFISDFQQNLKPEDLSYKSNINYHLIPAIPENTQNISIDSVSISNREASEISLKVLLSSSVEILEPVSVSVYNGEELFAKTAVNFKENQTTETNFKINEEEISKGRISIEDASLNYDNSMFFSLNKLEPANVVVISQNTDASFLSRILTPPEFNTEIFEIDQLDFNTLNSADLVVLNELETISSALESNLLNLQKNGVPLVIVPAENLDINSYNNFLSRINAPGISELKTPETLITDLAFDHPLLTGVFEERIKNFDYPKVQTYYNLNGGNKVISFQNNSGFLLESNGVFLFSAALNSENSNFRNSPLIVPVFYNIGLSALKTPNLYYETGQENEINIPLQTQQDEVVHIVSDTEDFIPQQRALGDNLEILTSGLDIASGNYSLVYKNENQGYISFNSPRTESELEYNIPQEAENVKIHSNIASYFNEINAAGQSNELWKCFVIFALIFLTAEMFLLKYLK</sequence>
<dbReference type="InterPro" id="IPR029062">
    <property type="entry name" value="Class_I_gatase-like"/>
</dbReference>
<dbReference type="Pfam" id="PF07584">
    <property type="entry name" value="BatA"/>
    <property type="match status" value="1"/>
</dbReference>
<keyword evidence="1" id="KW-1133">Transmembrane helix</keyword>
<gene>
    <name evidence="3" type="ORF">SAMN04488033_11856</name>
</gene>
<proteinExistence type="predicted"/>
<feature type="domain" description="Aerotolerance regulator N-terminal" evidence="2">
    <location>
        <begin position="1"/>
        <end position="76"/>
    </location>
</feature>
<feature type="transmembrane region" description="Helical" evidence="1">
    <location>
        <begin position="56"/>
        <end position="78"/>
    </location>
</feature>
<accession>A0A1I2N6N8</accession>
<dbReference type="NCBIfam" id="TIGR02226">
    <property type="entry name" value="two_anch"/>
    <property type="match status" value="1"/>
</dbReference>
<evidence type="ECO:0000313" key="3">
    <source>
        <dbReference type="EMBL" id="SFF98509.1"/>
    </source>
</evidence>
<dbReference type="AlphaFoldDB" id="A0A1I2N6N8"/>
<reference evidence="4" key="1">
    <citation type="submission" date="2016-10" db="EMBL/GenBank/DDBJ databases">
        <authorList>
            <person name="Varghese N."/>
            <person name="Submissions S."/>
        </authorList>
    </citation>
    <scope>NUCLEOTIDE SEQUENCE [LARGE SCALE GENOMIC DNA]</scope>
    <source>
        <strain evidence="4">DSM 23515</strain>
    </source>
</reference>
<dbReference type="Gene3D" id="3.40.50.410">
    <property type="entry name" value="von Willebrand factor, type A domain"/>
    <property type="match status" value="1"/>
</dbReference>
<dbReference type="InterPro" id="IPR011933">
    <property type="entry name" value="Double_TM_dom"/>
</dbReference>
<protein>
    <submittedName>
        <fullName evidence="3">N-terminal double-transmembrane domain-containing protein</fullName>
    </submittedName>
</protein>
<evidence type="ECO:0000259" key="2">
    <source>
        <dbReference type="Pfam" id="PF07584"/>
    </source>
</evidence>
<evidence type="ECO:0000256" key="1">
    <source>
        <dbReference type="SAM" id="Phobius"/>
    </source>
</evidence>
<dbReference type="RefSeq" id="WP_093305429.1">
    <property type="nucleotide sequence ID" value="NZ_FOOH01000018.1"/>
</dbReference>
<name>A0A1I2N6N8_9FLAO</name>
<keyword evidence="1" id="KW-0472">Membrane</keyword>
<keyword evidence="4" id="KW-1185">Reference proteome</keyword>
<organism evidence="3 4">
    <name type="scientific">Salegentibacter agarivorans</name>
    <dbReference type="NCBI Taxonomy" id="345907"/>
    <lineage>
        <taxon>Bacteria</taxon>
        <taxon>Pseudomonadati</taxon>
        <taxon>Bacteroidota</taxon>
        <taxon>Flavobacteriia</taxon>
        <taxon>Flavobacteriales</taxon>
        <taxon>Flavobacteriaceae</taxon>
        <taxon>Salegentibacter</taxon>
    </lineage>
</organism>
<dbReference type="SUPFAM" id="SSF52317">
    <property type="entry name" value="Class I glutamine amidotransferase-like"/>
    <property type="match status" value="1"/>
</dbReference>
<dbReference type="InterPro" id="IPR036465">
    <property type="entry name" value="vWFA_dom_sf"/>
</dbReference>
<dbReference type="EMBL" id="FOOH01000018">
    <property type="protein sequence ID" value="SFF98509.1"/>
    <property type="molecule type" value="Genomic_DNA"/>
</dbReference>
<dbReference type="InterPro" id="IPR024163">
    <property type="entry name" value="Aerotolerance_reg_N"/>
</dbReference>
<dbReference type="PANTHER" id="PTHR37464:SF1">
    <property type="entry name" value="BLL2463 PROTEIN"/>
    <property type="match status" value="1"/>
</dbReference>
<evidence type="ECO:0000313" key="4">
    <source>
        <dbReference type="Proteomes" id="UP000199116"/>
    </source>
</evidence>
<dbReference type="PANTHER" id="PTHR37464">
    <property type="entry name" value="BLL2463 PROTEIN"/>
    <property type="match status" value="1"/>
</dbReference>
<dbReference type="Proteomes" id="UP000199116">
    <property type="component" value="Unassembled WGS sequence"/>
</dbReference>
<keyword evidence="1 3" id="KW-0812">Transmembrane</keyword>
<feature type="transmembrane region" description="Helical" evidence="1">
    <location>
        <begin position="6"/>
        <end position="24"/>
    </location>
</feature>